<dbReference type="AlphaFoldDB" id="A0A5A9ZKN5"/>
<feature type="transmembrane region" description="Helical" evidence="6">
    <location>
        <begin position="48"/>
        <end position="77"/>
    </location>
</feature>
<comment type="caution">
    <text evidence="8">The sequence shown here is derived from an EMBL/GenBank/DDBJ whole genome shotgun (WGS) entry which is preliminary data.</text>
</comment>
<keyword evidence="2" id="KW-1003">Cell membrane</keyword>
<dbReference type="EMBL" id="VINQ01000003">
    <property type="protein sequence ID" value="KAA0917740.1"/>
    <property type="molecule type" value="Genomic_DNA"/>
</dbReference>
<dbReference type="PROSITE" id="PS50850">
    <property type="entry name" value="MFS"/>
    <property type="match status" value="1"/>
</dbReference>
<feature type="transmembrane region" description="Helical" evidence="6">
    <location>
        <begin position="255"/>
        <end position="275"/>
    </location>
</feature>
<evidence type="ECO:0000256" key="4">
    <source>
        <dbReference type="ARBA" id="ARBA00022989"/>
    </source>
</evidence>
<dbReference type="InterPro" id="IPR020846">
    <property type="entry name" value="MFS_dom"/>
</dbReference>
<feature type="transmembrane region" description="Helical" evidence="6">
    <location>
        <begin position="144"/>
        <end position="168"/>
    </location>
</feature>
<dbReference type="SUPFAM" id="SSF103473">
    <property type="entry name" value="MFS general substrate transporter"/>
    <property type="match status" value="1"/>
</dbReference>
<evidence type="ECO:0000259" key="7">
    <source>
        <dbReference type="PROSITE" id="PS50850"/>
    </source>
</evidence>
<keyword evidence="4 6" id="KW-1133">Transmembrane helix</keyword>
<dbReference type="InterPro" id="IPR011701">
    <property type="entry name" value="MFS"/>
</dbReference>
<dbReference type="GO" id="GO:0022857">
    <property type="term" value="F:transmembrane transporter activity"/>
    <property type="evidence" value="ECO:0007669"/>
    <property type="project" value="InterPro"/>
</dbReference>
<dbReference type="RefSeq" id="WP_111363038.1">
    <property type="nucleotide sequence ID" value="NZ_VINQ01000003.1"/>
</dbReference>
<dbReference type="Gene3D" id="1.20.1250.20">
    <property type="entry name" value="MFS general substrate transporter like domains"/>
    <property type="match status" value="1"/>
</dbReference>
<feature type="transmembrane region" description="Helical" evidence="6">
    <location>
        <begin position="174"/>
        <end position="196"/>
    </location>
</feature>
<feature type="transmembrane region" description="Helical" evidence="6">
    <location>
        <begin position="208"/>
        <end position="235"/>
    </location>
</feature>
<accession>A0A5A9ZKN5</accession>
<dbReference type="InterPro" id="IPR036259">
    <property type="entry name" value="MFS_trans_sf"/>
</dbReference>
<comment type="subcellular location">
    <subcellularLocation>
        <location evidence="1">Cell membrane</location>
        <topology evidence="1">Multi-pass membrane protein</topology>
    </subcellularLocation>
</comment>
<keyword evidence="5 6" id="KW-0472">Membrane</keyword>
<dbReference type="PANTHER" id="PTHR43124">
    <property type="entry name" value="PURINE EFFLUX PUMP PBUE"/>
    <property type="match status" value="1"/>
</dbReference>
<evidence type="ECO:0000256" key="2">
    <source>
        <dbReference type="ARBA" id="ARBA00022475"/>
    </source>
</evidence>
<dbReference type="CDD" id="cd06174">
    <property type="entry name" value="MFS"/>
    <property type="match status" value="1"/>
</dbReference>
<dbReference type="Pfam" id="PF07690">
    <property type="entry name" value="MFS_1"/>
    <property type="match status" value="1"/>
</dbReference>
<feature type="transmembrane region" description="Helical" evidence="6">
    <location>
        <begin position="306"/>
        <end position="328"/>
    </location>
</feature>
<feature type="transmembrane region" description="Helical" evidence="6">
    <location>
        <begin position="117"/>
        <end position="135"/>
    </location>
</feature>
<proteinExistence type="predicted"/>
<feature type="transmembrane region" description="Helical" evidence="6">
    <location>
        <begin position="282"/>
        <end position="300"/>
    </location>
</feature>
<evidence type="ECO:0000256" key="6">
    <source>
        <dbReference type="SAM" id="Phobius"/>
    </source>
</evidence>
<keyword evidence="3 6" id="KW-0812">Transmembrane</keyword>
<evidence type="ECO:0000256" key="5">
    <source>
        <dbReference type="ARBA" id="ARBA00023136"/>
    </source>
</evidence>
<feature type="transmembrane region" description="Helical" evidence="6">
    <location>
        <begin position="340"/>
        <end position="358"/>
    </location>
</feature>
<dbReference type="PANTHER" id="PTHR43124:SF3">
    <property type="entry name" value="CHLORAMPHENICOL EFFLUX PUMP RV0191"/>
    <property type="match status" value="1"/>
</dbReference>
<dbReference type="InterPro" id="IPR050189">
    <property type="entry name" value="MFS_Efflux_Transporters"/>
</dbReference>
<feature type="transmembrane region" description="Helical" evidence="6">
    <location>
        <begin position="89"/>
        <end position="111"/>
    </location>
</feature>
<evidence type="ECO:0000256" key="3">
    <source>
        <dbReference type="ARBA" id="ARBA00022692"/>
    </source>
</evidence>
<name>A0A5A9ZKN5_9RHOB</name>
<organism evidence="8 9">
    <name type="scientific">Aquicoccus porphyridii</name>
    <dbReference type="NCBI Taxonomy" id="1852029"/>
    <lineage>
        <taxon>Bacteria</taxon>
        <taxon>Pseudomonadati</taxon>
        <taxon>Pseudomonadota</taxon>
        <taxon>Alphaproteobacteria</taxon>
        <taxon>Rhodobacterales</taxon>
        <taxon>Paracoccaceae</taxon>
        <taxon>Aquicoccus</taxon>
    </lineage>
</organism>
<evidence type="ECO:0000256" key="1">
    <source>
        <dbReference type="ARBA" id="ARBA00004651"/>
    </source>
</evidence>
<feature type="transmembrane region" description="Helical" evidence="6">
    <location>
        <begin position="370"/>
        <end position="390"/>
    </location>
</feature>
<dbReference type="Proteomes" id="UP000325291">
    <property type="component" value="Unassembled WGS sequence"/>
</dbReference>
<evidence type="ECO:0000313" key="8">
    <source>
        <dbReference type="EMBL" id="KAA0917740.1"/>
    </source>
</evidence>
<reference evidence="8 9" key="1">
    <citation type="submission" date="2019-07" db="EMBL/GenBank/DDBJ databases">
        <title>Aquicoccus porphyridii gen. nov., sp. nov., isolated from a small marine red alga, Porphyridium marinum.</title>
        <authorList>
            <person name="Liu L."/>
        </authorList>
    </citation>
    <scope>NUCLEOTIDE SEQUENCE [LARGE SCALE GENOMIC DNA]</scope>
    <source>
        <strain evidence="8 9">L1 8-17</strain>
    </source>
</reference>
<keyword evidence="9" id="KW-1185">Reference proteome</keyword>
<evidence type="ECO:0000313" key="9">
    <source>
        <dbReference type="Proteomes" id="UP000325291"/>
    </source>
</evidence>
<sequence length="398" mass="40043">MSVAENTENGRAGDAGWPTVFVIAGAGTVSAFQVGKAPMALSVIQGDLGISLAVVSWLISAFAIVGAGFGAPIGLAVDRIGAKRMVVGGLLLQALGSGLGGMAGGAGPLILSRVVEGLGFVSVLVAAPTIIFATVSPDLRDRAIAVWATVMPVGMTVVMLAVPLFTYLEWRGFWMLNAAILLGYCLFFAASIPAVVTMGNAHSIKEQLANVIVAPGPWVLAALFAAFSAAFFAIFGFLPTLLTDQFGLSQNLASTVAAVSVAASGLGNLVAGALLSAGRPPVRVLTAGFVAMIIFGFGVLSPGLAWAFVAGLAVLFSLTAGLVPVVLMGCLPRLAPRPDLVGATMGFAIQGNNIGMLAGPVTAGALAANFGWGSVAVVVAAVLIAAIALARTMLPART</sequence>
<dbReference type="GO" id="GO:0005886">
    <property type="term" value="C:plasma membrane"/>
    <property type="evidence" value="ECO:0007669"/>
    <property type="project" value="UniProtKB-SubCell"/>
</dbReference>
<protein>
    <submittedName>
        <fullName evidence="8">MFS transporter</fullName>
    </submittedName>
</protein>
<feature type="domain" description="Major facilitator superfamily (MFS) profile" evidence="7">
    <location>
        <begin position="19"/>
        <end position="398"/>
    </location>
</feature>
<gene>
    <name evidence="8" type="ORF">FLO80_06865</name>
</gene>